<keyword evidence="2" id="KW-1185">Reference proteome</keyword>
<organism evidence="1 2">
    <name type="scientific">Phytophthora megakarya</name>
    <dbReference type="NCBI Taxonomy" id="4795"/>
    <lineage>
        <taxon>Eukaryota</taxon>
        <taxon>Sar</taxon>
        <taxon>Stramenopiles</taxon>
        <taxon>Oomycota</taxon>
        <taxon>Peronosporomycetes</taxon>
        <taxon>Peronosporales</taxon>
        <taxon>Peronosporaceae</taxon>
        <taxon>Phytophthora</taxon>
    </lineage>
</organism>
<evidence type="ECO:0000313" key="1">
    <source>
        <dbReference type="EMBL" id="OWZ17360.1"/>
    </source>
</evidence>
<reference evidence="2" key="1">
    <citation type="submission" date="2017-03" db="EMBL/GenBank/DDBJ databases">
        <title>Phytopthora megakarya and P. palmivora, two closely related causual agents of cacao black pod achieved similar genome size and gene model numbers by different mechanisms.</title>
        <authorList>
            <person name="Ali S."/>
            <person name="Shao J."/>
            <person name="Larry D.J."/>
            <person name="Kronmiller B."/>
            <person name="Shen D."/>
            <person name="Strem M.D."/>
            <person name="Melnick R.L."/>
            <person name="Guiltinan M.J."/>
            <person name="Tyler B.M."/>
            <person name="Meinhardt L.W."/>
            <person name="Bailey B.A."/>
        </authorList>
    </citation>
    <scope>NUCLEOTIDE SEQUENCE [LARGE SCALE GENOMIC DNA]</scope>
    <source>
        <strain evidence="2">zdho120</strain>
    </source>
</reference>
<evidence type="ECO:0000313" key="2">
    <source>
        <dbReference type="Proteomes" id="UP000198211"/>
    </source>
</evidence>
<name>A0A225WKI5_9STRA</name>
<proteinExistence type="predicted"/>
<dbReference type="AlphaFoldDB" id="A0A225WKI5"/>
<sequence length="141" mass="15509">MTSTATQVLTRLTTQWDEETANLSSSHENFGDVACHVEDESSDSESPILAQFVASGGDDTLKGMTNFSSPELNALWALVESAVTIAWTQGRGRKPSVSGNDVLFITLTVLKYFDTWHKYAIDFNMGVSTLEKMVNRVVQTI</sequence>
<protein>
    <submittedName>
        <fullName evidence="1">Uncharacterized protein</fullName>
    </submittedName>
</protein>
<accession>A0A225WKI5</accession>
<gene>
    <name evidence="1" type="ORF">PHMEG_0008716</name>
</gene>
<comment type="caution">
    <text evidence="1">The sequence shown here is derived from an EMBL/GenBank/DDBJ whole genome shotgun (WGS) entry which is preliminary data.</text>
</comment>
<dbReference type="OrthoDB" id="166451at2759"/>
<dbReference type="EMBL" id="NBNE01000768">
    <property type="protein sequence ID" value="OWZ17360.1"/>
    <property type="molecule type" value="Genomic_DNA"/>
</dbReference>
<dbReference type="Proteomes" id="UP000198211">
    <property type="component" value="Unassembled WGS sequence"/>
</dbReference>